<proteinExistence type="predicted"/>
<dbReference type="AlphaFoldDB" id="Q46R45"/>
<dbReference type="KEGG" id="reu:Reut_B5041"/>
<name>Q46R45_CUPPJ</name>
<evidence type="ECO:0000313" key="1">
    <source>
        <dbReference type="EMBL" id="AAZ64389.1"/>
    </source>
</evidence>
<dbReference type="OrthoDB" id="8967026at2"/>
<dbReference type="EMBL" id="CP000091">
    <property type="protein sequence ID" value="AAZ64389.1"/>
    <property type="molecule type" value="Genomic_DNA"/>
</dbReference>
<gene>
    <name evidence="1" type="ordered locus">Reut_B5041</name>
</gene>
<accession>Q46R45</accession>
<reference evidence="1" key="1">
    <citation type="submission" date="2005-08" db="EMBL/GenBank/DDBJ databases">
        <title>Complete sequence of chromosome 2 of Ralstonia eutropha JMP134.</title>
        <authorList>
            <person name="Copeland A."/>
            <person name="Lucas S."/>
            <person name="Lapidus A."/>
            <person name="Barry K."/>
            <person name="Detter J.C."/>
            <person name="Glavina T."/>
            <person name="Hammon N."/>
            <person name="Israni S."/>
            <person name="Pitluck S."/>
            <person name="Goltsman E."/>
            <person name="Martinez M."/>
            <person name="Schmutz J."/>
            <person name="Larimer F."/>
            <person name="Land M."/>
            <person name="Lykidis A."/>
            <person name="Richardson P."/>
        </authorList>
    </citation>
    <scope>NUCLEOTIDE SEQUENCE [LARGE SCALE GENOMIC DNA]</scope>
    <source>
        <strain evidence="1">JMP134</strain>
    </source>
</reference>
<dbReference type="HOGENOM" id="CLU_2435877_0_0_4"/>
<organism evidence="1">
    <name type="scientific">Cupriavidus pinatubonensis (strain JMP 134 / LMG 1197)</name>
    <name type="common">Cupriavidus necator (strain JMP 134)</name>
    <dbReference type="NCBI Taxonomy" id="264198"/>
    <lineage>
        <taxon>Bacteria</taxon>
        <taxon>Pseudomonadati</taxon>
        <taxon>Pseudomonadota</taxon>
        <taxon>Betaproteobacteria</taxon>
        <taxon>Burkholderiales</taxon>
        <taxon>Burkholderiaceae</taxon>
        <taxon>Cupriavidus</taxon>
    </lineage>
</organism>
<sequence>MVVPLRWVTESYRGMFIHALAFELVDATRELTGPGPKWGYLLGVGYADVPSHDMQYDREVDKQDYYTRAAAEQAAIHYGQRIIDVIFEMR</sequence>
<protein>
    <submittedName>
        <fullName evidence="1">Uncharacterized protein</fullName>
    </submittedName>
</protein>